<dbReference type="Gene3D" id="3.10.450.710">
    <property type="entry name" value="Tgt2/MlaC"/>
    <property type="match status" value="1"/>
</dbReference>
<feature type="signal peptide" evidence="1">
    <location>
        <begin position="1"/>
        <end position="19"/>
    </location>
</feature>
<evidence type="ECO:0000256" key="1">
    <source>
        <dbReference type="SAM" id="SignalP"/>
    </source>
</evidence>
<dbReference type="OrthoDB" id="9787053at2"/>
<dbReference type="PANTHER" id="PTHR36573">
    <property type="entry name" value="INTERMEMBRANE PHOSPHOLIPID TRANSPORT SYSTEM BINDING PROTEIN MLAC"/>
    <property type="match status" value="1"/>
</dbReference>
<dbReference type="PROSITE" id="PS51257">
    <property type="entry name" value="PROKAR_LIPOPROTEIN"/>
    <property type="match status" value="1"/>
</dbReference>
<dbReference type="eggNOG" id="COG2854">
    <property type="taxonomic scope" value="Bacteria"/>
</dbReference>
<keyword evidence="1" id="KW-0732">Signal</keyword>
<gene>
    <name evidence="2" type="ORF">OM33_01950</name>
</gene>
<protein>
    <submittedName>
        <fullName evidence="2">Toluene tolerance protein</fullName>
    </submittedName>
</protein>
<name>A0A0A7EDE2_9GAMM</name>
<proteinExistence type="predicted"/>
<feature type="chain" id="PRO_5002039057" evidence="1">
    <location>
        <begin position="20"/>
        <end position="219"/>
    </location>
</feature>
<reference evidence="2 3" key="1">
    <citation type="submission" date="2014-11" db="EMBL/GenBank/DDBJ databases">
        <title>Complete Genome Sequence of Pseudoalteromonas sp. Strain OCN003 Isolated from Kaneohe Bay, Oahu, Hawaii.</title>
        <authorList>
            <person name="Beurmann S."/>
            <person name="Videau P."/>
            <person name="Ushijima B."/>
            <person name="Smith A.M."/>
            <person name="Aeby G.S."/>
            <person name="Callahan S.M."/>
            <person name="Belcaid M."/>
        </authorList>
    </citation>
    <scope>NUCLEOTIDE SEQUENCE [LARGE SCALE GENOMIC DNA]</scope>
    <source>
        <strain evidence="2 3">OCN003</strain>
    </source>
</reference>
<sequence>MMKFLIATLLVLTSCVSFAKGVDESNPYLMVRTVAENTFARITQDKAIIEQDKNHLKVVVEEELLPYIDYRYAAQRVLGSYISKVRNIKDKEEQKAEIEKLKRFIDVFREYLITSYAGIFTQYRGQEVEFAPAQDFSEDKLVLVKTKIVESGKPDINIDFKVRKTKSGEWKGFDMLPEGISLLDAKQSEFHGILRTEGLGYVIDMLDKKSKLPVQFAGE</sequence>
<dbReference type="STRING" id="1348114.OM33_01950"/>
<dbReference type="HOGENOM" id="CLU_094502_3_0_6"/>
<dbReference type="AlphaFoldDB" id="A0A0A7EDE2"/>
<dbReference type="EMBL" id="CP009888">
    <property type="protein sequence ID" value="AIY64052.1"/>
    <property type="molecule type" value="Genomic_DNA"/>
</dbReference>
<dbReference type="KEGG" id="pseo:OM33_01950"/>
<dbReference type="PIRSF" id="PIRSF004649">
    <property type="entry name" value="MlaC"/>
    <property type="match status" value="1"/>
</dbReference>
<dbReference type="PANTHER" id="PTHR36573:SF1">
    <property type="entry name" value="INTERMEMBRANE PHOSPHOLIPID TRANSPORT SYSTEM BINDING PROTEIN MLAC"/>
    <property type="match status" value="1"/>
</dbReference>
<evidence type="ECO:0000313" key="3">
    <source>
        <dbReference type="Proteomes" id="UP000030341"/>
    </source>
</evidence>
<dbReference type="InterPro" id="IPR008869">
    <property type="entry name" value="MlaC/ttg2D"/>
</dbReference>
<dbReference type="Pfam" id="PF05494">
    <property type="entry name" value="MlaC"/>
    <property type="match status" value="1"/>
</dbReference>
<dbReference type="Proteomes" id="UP000030341">
    <property type="component" value="Chromosome 1"/>
</dbReference>
<dbReference type="InterPro" id="IPR042245">
    <property type="entry name" value="Tgt2/MlaC_sf"/>
</dbReference>
<keyword evidence="3" id="KW-1185">Reference proteome</keyword>
<dbReference type="RefSeq" id="WP_038638047.1">
    <property type="nucleotide sequence ID" value="NZ_CP009888.1"/>
</dbReference>
<accession>A0A0A7EDE2</accession>
<evidence type="ECO:0000313" key="2">
    <source>
        <dbReference type="EMBL" id="AIY64052.1"/>
    </source>
</evidence>
<organism evidence="2 3">
    <name type="scientific">Pseudoalteromonas piratica</name>
    <dbReference type="NCBI Taxonomy" id="1348114"/>
    <lineage>
        <taxon>Bacteria</taxon>
        <taxon>Pseudomonadati</taxon>
        <taxon>Pseudomonadota</taxon>
        <taxon>Gammaproteobacteria</taxon>
        <taxon>Alteromonadales</taxon>
        <taxon>Pseudoalteromonadaceae</taxon>
        <taxon>Pseudoalteromonas</taxon>
    </lineage>
</organism>